<dbReference type="NCBIfam" id="NF005748">
    <property type="entry name" value="PRK07572.1"/>
    <property type="match status" value="1"/>
</dbReference>
<evidence type="ECO:0000259" key="3">
    <source>
        <dbReference type="Pfam" id="PF07969"/>
    </source>
</evidence>
<accession>A0A7W6Q8G2</accession>
<dbReference type="PANTHER" id="PTHR32027">
    <property type="entry name" value="CYTOSINE DEAMINASE"/>
    <property type="match status" value="1"/>
</dbReference>
<dbReference type="CDD" id="cd01293">
    <property type="entry name" value="Bact_CD"/>
    <property type="match status" value="1"/>
</dbReference>
<dbReference type="InterPro" id="IPR011059">
    <property type="entry name" value="Metal-dep_hydrolase_composite"/>
</dbReference>
<dbReference type="EMBL" id="JACIFV010000005">
    <property type="protein sequence ID" value="MBB4191959.1"/>
    <property type="molecule type" value="Genomic_DNA"/>
</dbReference>
<proteinExistence type="predicted"/>
<dbReference type="Pfam" id="PF07969">
    <property type="entry name" value="Amidohydro_3"/>
    <property type="match status" value="1"/>
</dbReference>
<dbReference type="PANTHER" id="PTHR32027:SF0">
    <property type="entry name" value="CYTOSINE DEAMINASE"/>
    <property type="match status" value="1"/>
</dbReference>
<comment type="caution">
    <text evidence="4">The sequence shown here is derived from an EMBL/GenBank/DDBJ whole genome shotgun (WGS) entry which is preliminary data.</text>
</comment>
<name>A0A7W6Q8G2_9HYPH</name>
<dbReference type="Gene3D" id="2.30.40.10">
    <property type="entry name" value="Urease, subunit C, domain 1"/>
    <property type="match status" value="1"/>
</dbReference>
<dbReference type="EC" id="3.5.4.1" evidence="4"/>
<sequence length="429" mass="47108">MFDLIVRNANLPDGRTGIDIGIEGDRIIAVERNLLAQAGEEIDAIGRLVSPPFVDPHFHMDATLSLGLPRMNVSGTLLEGIALWGELRPIVTREELVDRALRYCDLAVTQGLLFIRSHVDTSDPRLVTVEAMIEVRERVAPYIDLQLVAFPQDGYYRSPGAIDALNRALDMGVDIVGGIPHFERTMGEGTASVEALCRIAADRGLPVDMHCDETDDPLSRHIETLAAETIRFGLQGRVAGSHLTSMHSMDNYYVSKLIPLMAEAKINVIPNPLINIMLQGRHDAYPKRRGMTRVRELMDAGLNVSFGHDCVMDPWYSMGSGDMLEVGHMAIHVAQMAGIDDKKKIFDALTVNSAKTMGLAGYGLEKGCNADLVILQASDPLEALRLKPNRLAVIRRGKVVARSAPRIGELFLDGRPARIDGGLDYAPRY</sequence>
<dbReference type="AlphaFoldDB" id="A0A7W6Q8G2"/>
<dbReference type="GO" id="GO:0004131">
    <property type="term" value="F:cytosine deaminase activity"/>
    <property type="evidence" value="ECO:0007669"/>
    <property type="project" value="UniProtKB-EC"/>
</dbReference>
<feature type="domain" description="Amidohydrolase 3" evidence="3">
    <location>
        <begin position="40"/>
        <end position="400"/>
    </location>
</feature>
<keyword evidence="5" id="KW-1185">Reference proteome</keyword>
<keyword evidence="2 4" id="KW-0378">Hydrolase</keyword>
<dbReference type="InterPro" id="IPR013108">
    <property type="entry name" value="Amidohydro_3"/>
</dbReference>
<dbReference type="GO" id="GO:0035888">
    <property type="term" value="F:isoguanine deaminase activity"/>
    <property type="evidence" value="ECO:0007669"/>
    <property type="project" value="TreeGrafter"/>
</dbReference>
<keyword evidence="1" id="KW-0479">Metal-binding</keyword>
<dbReference type="GO" id="GO:0046872">
    <property type="term" value="F:metal ion binding"/>
    <property type="evidence" value="ECO:0007669"/>
    <property type="project" value="UniProtKB-KW"/>
</dbReference>
<dbReference type="SUPFAM" id="SSF51556">
    <property type="entry name" value="Metallo-dependent hydrolases"/>
    <property type="match status" value="1"/>
</dbReference>
<dbReference type="InterPro" id="IPR052349">
    <property type="entry name" value="Metallo-hydrolase_Enzymes"/>
</dbReference>
<dbReference type="SUPFAM" id="SSF51338">
    <property type="entry name" value="Composite domain of metallo-dependent hydrolases"/>
    <property type="match status" value="1"/>
</dbReference>
<dbReference type="InterPro" id="IPR032466">
    <property type="entry name" value="Metal_Hydrolase"/>
</dbReference>
<dbReference type="Proteomes" id="UP000524492">
    <property type="component" value="Unassembled WGS sequence"/>
</dbReference>
<dbReference type="Gene3D" id="3.20.20.140">
    <property type="entry name" value="Metal-dependent hydrolases"/>
    <property type="match status" value="1"/>
</dbReference>
<evidence type="ECO:0000256" key="1">
    <source>
        <dbReference type="ARBA" id="ARBA00022723"/>
    </source>
</evidence>
<gene>
    <name evidence="4" type="ORF">GGD53_002112</name>
</gene>
<protein>
    <submittedName>
        <fullName evidence="4">Cytosine deaminase</fullName>
        <ecNumber evidence="4">3.5.4.1</ecNumber>
    </submittedName>
</protein>
<dbReference type="FunFam" id="3.20.20.140:FF:000019">
    <property type="entry name" value="Cytosine deaminase"/>
    <property type="match status" value="1"/>
</dbReference>
<evidence type="ECO:0000313" key="5">
    <source>
        <dbReference type="Proteomes" id="UP000524492"/>
    </source>
</evidence>
<organism evidence="4 5">
    <name type="scientific">Rhizobium aethiopicum</name>
    <dbReference type="NCBI Taxonomy" id="1138170"/>
    <lineage>
        <taxon>Bacteria</taxon>
        <taxon>Pseudomonadati</taxon>
        <taxon>Pseudomonadota</taxon>
        <taxon>Alphaproteobacteria</taxon>
        <taxon>Hyphomicrobiales</taxon>
        <taxon>Rhizobiaceae</taxon>
        <taxon>Rhizobium/Agrobacterium group</taxon>
        <taxon>Rhizobium</taxon>
    </lineage>
</organism>
<dbReference type="RefSeq" id="WP_184455542.1">
    <property type="nucleotide sequence ID" value="NZ_JACIFV010000005.1"/>
</dbReference>
<reference evidence="4 5" key="1">
    <citation type="submission" date="2020-08" db="EMBL/GenBank/DDBJ databases">
        <title>Genomic Encyclopedia of Type Strains, Phase IV (KMG-V): Genome sequencing to study the core and pangenomes of soil and plant-associated prokaryotes.</title>
        <authorList>
            <person name="Whitman W."/>
        </authorList>
    </citation>
    <scope>NUCLEOTIDE SEQUENCE [LARGE SCALE GENOMIC DNA]</scope>
    <source>
        <strain evidence="4 5">SEMIA 4074</strain>
    </source>
</reference>
<dbReference type="GO" id="GO:0006209">
    <property type="term" value="P:cytosine catabolic process"/>
    <property type="evidence" value="ECO:0007669"/>
    <property type="project" value="TreeGrafter"/>
</dbReference>
<evidence type="ECO:0000256" key="2">
    <source>
        <dbReference type="ARBA" id="ARBA00022801"/>
    </source>
</evidence>
<evidence type="ECO:0000313" key="4">
    <source>
        <dbReference type="EMBL" id="MBB4191959.1"/>
    </source>
</evidence>